<organism evidence="4 5">
    <name type="scientific">Chitinivibrio alkaliphilus ACht1</name>
    <dbReference type="NCBI Taxonomy" id="1313304"/>
    <lineage>
        <taxon>Bacteria</taxon>
        <taxon>Pseudomonadati</taxon>
        <taxon>Fibrobacterota</taxon>
        <taxon>Chitinivibrionia</taxon>
        <taxon>Chitinivibrionales</taxon>
        <taxon>Chitinivibrionaceae</taxon>
        <taxon>Chitinivibrio</taxon>
    </lineage>
</organism>
<keyword evidence="2" id="KW-1133">Transmembrane helix</keyword>
<dbReference type="PANTHER" id="PTHR40940:SF2">
    <property type="entry name" value="BATD"/>
    <property type="match status" value="1"/>
</dbReference>
<feature type="region of interest" description="Disordered" evidence="1">
    <location>
        <begin position="262"/>
        <end position="285"/>
    </location>
</feature>
<dbReference type="Proteomes" id="UP000017148">
    <property type="component" value="Unassembled WGS sequence"/>
</dbReference>
<keyword evidence="5" id="KW-1185">Reference proteome</keyword>
<dbReference type="InterPro" id="IPR025738">
    <property type="entry name" value="BatD"/>
</dbReference>
<dbReference type="Pfam" id="PF13584">
    <property type="entry name" value="BatD"/>
    <property type="match status" value="1"/>
</dbReference>
<feature type="chain" id="PRO_5012994667" description="Protein BatD" evidence="3">
    <location>
        <begin position="16"/>
        <end position="588"/>
    </location>
</feature>
<evidence type="ECO:0000313" key="5">
    <source>
        <dbReference type="Proteomes" id="UP000017148"/>
    </source>
</evidence>
<evidence type="ECO:0008006" key="6">
    <source>
        <dbReference type="Google" id="ProtNLM"/>
    </source>
</evidence>
<dbReference type="PANTHER" id="PTHR40940">
    <property type="entry name" value="PROTEIN BATD-RELATED"/>
    <property type="match status" value="1"/>
</dbReference>
<keyword evidence="3" id="KW-0732">Signal</keyword>
<reference evidence="4 5" key="1">
    <citation type="journal article" date="2013" name="Environ. Microbiol.">
        <title>Genome analysis of Chitinivibrio alkaliphilus gen. nov., sp. nov., a novel extremely haloalkaliphilic anaerobic chitinolytic bacterium from the candidate phylum Termite Group 3.</title>
        <authorList>
            <person name="Sorokin D.Y."/>
            <person name="Gumerov V.M."/>
            <person name="Rakitin A.L."/>
            <person name="Beletsky A.V."/>
            <person name="Damste J.S."/>
            <person name="Muyzer G."/>
            <person name="Mardanov A.V."/>
            <person name="Ravin N.V."/>
        </authorList>
    </citation>
    <scope>NUCLEOTIDE SEQUENCE [LARGE SCALE GENOMIC DNA]</scope>
    <source>
        <strain evidence="4 5">ACht1</strain>
    </source>
</reference>
<dbReference type="RefSeq" id="WP_022636286.1">
    <property type="nucleotide sequence ID" value="NZ_ASJR01000005.1"/>
</dbReference>
<dbReference type="EMBL" id="ASJR01000005">
    <property type="protein sequence ID" value="ERP38751.1"/>
    <property type="molecule type" value="Genomic_DNA"/>
</dbReference>
<evidence type="ECO:0000256" key="2">
    <source>
        <dbReference type="SAM" id="Phobius"/>
    </source>
</evidence>
<evidence type="ECO:0000313" key="4">
    <source>
        <dbReference type="EMBL" id="ERP38751.1"/>
    </source>
</evidence>
<dbReference type="OrthoDB" id="5293418at2"/>
<comment type="caution">
    <text evidence="4">The sequence shown here is derived from an EMBL/GenBank/DDBJ whole genome shotgun (WGS) entry which is preliminary data.</text>
</comment>
<dbReference type="AlphaFoldDB" id="U7DCX9"/>
<proteinExistence type="predicted"/>
<sequence length="588" mass="66885">MKPVLLLLLCVLSMAAGTIELTTEQTSLSVGDIALVRADINLPSSMDTPPHFEEHSAYTATLENVRHGTSRQVAISGGRQRAVTTVQYSLLYQVTFHETGEITLPPLRFTHNEKEYVSNEITFQIDDTPQDSQAPEELFVEIRPDKHTLYTGETMGITVHITWPEKQDVQLSNQDLHTLLDTFRDAFPEDHTVHIVLQESLRDKRKIRNGVPHRTLEIPFEVTPLSAGDFSIPALEFSYYERRMVRSDDRRRHGLFGSMHRAQNVRRHSRTTPQHFSVQDPPRPPENFTGAMNRVRLSASLPDTVVTHGIAAGASTDLTVTLRGKVPKNVLRSYTLPDIPGVTTFAPEREMRQDTLNGRTYSRADYTFVLIPEEEGSVTIPELSFTWFHTDRKEYIHETTAPMEFTVLPGRSRSSERVRTQRGIRENKESISSIRTTPGTYTLLSPQHIRRHIRPLVLLWGLVFLLILLRLFFALPLWKHPTRKKQHGYFQTIRQLRACARGKECSSPTAITEKYLASAAGFSTGVLSRPELEKALIQRGVSSEGIRSIYSLLDTIEMDRYARQKAPSEESLKDLCVQIKKIERELCP</sequence>
<dbReference type="STRING" id="1313304.CALK_0770"/>
<feature type="signal peptide" evidence="3">
    <location>
        <begin position="1"/>
        <end position="15"/>
    </location>
</feature>
<protein>
    <recommendedName>
        <fullName evidence="6">Protein BatD</fullName>
    </recommendedName>
</protein>
<gene>
    <name evidence="4" type="ORF">CALK_0770</name>
</gene>
<accession>U7DCX9</accession>
<evidence type="ECO:0000256" key="3">
    <source>
        <dbReference type="SAM" id="SignalP"/>
    </source>
</evidence>
<keyword evidence="2" id="KW-0472">Membrane</keyword>
<evidence type="ECO:0000256" key="1">
    <source>
        <dbReference type="SAM" id="MobiDB-lite"/>
    </source>
</evidence>
<feature type="transmembrane region" description="Helical" evidence="2">
    <location>
        <begin position="457"/>
        <end position="478"/>
    </location>
</feature>
<keyword evidence="2" id="KW-0812">Transmembrane</keyword>
<name>U7DCX9_9BACT</name>